<protein>
    <submittedName>
        <fullName evidence="2">Uncharacterized protein</fullName>
    </submittedName>
</protein>
<dbReference type="RefSeq" id="WP_157400000.1">
    <property type="nucleotide sequence ID" value="NZ_WSEL01000009.1"/>
</dbReference>
<accession>A0A6N8J1F7</accession>
<proteinExistence type="predicted"/>
<name>A0A6N8J1F7_9BURK</name>
<keyword evidence="1" id="KW-0472">Membrane</keyword>
<keyword evidence="1" id="KW-0812">Transmembrane</keyword>
<keyword evidence="3" id="KW-1185">Reference proteome</keyword>
<dbReference type="AlphaFoldDB" id="A0A6N8J1F7"/>
<gene>
    <name evidence="2" type="ORF">GON04_21280</name>
</gene>
<dbReference type="Proteomes" id="UP000469385">
    <property type="component" value="Unassembled WGS sequence"/>
</dbReference>
<sequence>MSTTTITDLPLGRALGFKAMSFIRGAVCAPWVFGAYCAFLSYSPRIGATIHFFAS</sequence>
<evidence type="ECO:0000313" key="2">
    <source>
        <dbReference type="EMBL" id="MVQ32006.1"/>
    </source>
</evidence>
<organism evidence="2 3">
    <name type="scientific">Ramlibacter pinisoli</name>
    <dbReference type="NCBI Taxonomy" id="2682844"/>
    <lineage>
        <taxon>Bacteria</taxon>
        <taxon>Pseudomonadati</taxon>
        <taxon>Pseudomonadota</taxon>
        <taxon>Betaproteobacteria</taxon>
        <taxon>Burkholderiales</taxon>
        <taxon>Comamonadaceae</taxon>
        <taxon>Ramlibacter</taxon>
    </lineage>
</organism>
<reference evidence="2 3" key="1">
    <citation type="submission" date="2019-12" db="EMBL/GenBank/DDBJ databases">
        <authorList>
            <person name="Huq M.A."/>
        </authorList>
    </citation>
    <scope>NUCLEOTIDE SEQUENCE [LARGE SCALE GENOMIC DNA]</scope>
    <source>
        <strain evidence="2 3">MAH-25</strain>
    </source>
</reference>
<dbReference type="EMBL" id="WSEL01000009">
    <property type="protein sequence ID" value="MVQ32006.1"/>
    <property type="molecule type" value="Genomic_DNA"/>
</dbReference>
<comment type="caution">
    <text evidence="2">The sequence shown here is derived from an EMBL/GenBank/DDBJ whole genome shotgun (WGS) entry which is preliminary data.</text>
</comment>
<feature type="transmembrane region" description="Helical" evidence="1">
    <location>
        <begin position="20"/>
        <end position="42"/>
    </location>
</feature>
<evidence type="ECO:0000313" key="3">
    <source>
        <dbReference type="Proteomes" id="UP000469385"/>
    </source>
</evidence>
<keyword evidence="1" id="KW-1133">Transmembrane helix</keyword>
<evidence type="ECO:0000256" key="1">
    <source>
        <dbReference type="SAM" id="Phobius"/>
    </source>
</evidence>